<name>A0A1I5QT54_9SPHN</name>
<feature type="chain" id="PRO_5011544410" description="Secreted protein" evidence="1">
    <location>
        <begin position="19"/>
        <end position="78"/>
    </location>
</feature>
<gene>
    <name evidence="2" type="ORF">SAMN04488241_102268</name>
</gene>
<evidence type="ECO:0000313" key="2">
    <source>
        <dbReference type="EMBL" id="SFP49439.1"/>
    </source>
</evidence>
<feature type="signal peptide" evidence="1">
    <location>
        <begin position="1"/>
        <end position="18"/>
    </location>
</feature>
<dbReference type="EMBL" id="FOXP01000002">
    <property type="protein sequence ID" value="SFP49439.1"/>
    <property type="molecule type" value="Genomic_DNA"/>
</dbReference>
<proteinExistence type="predicted"/>
<organism evidence="2 3">
    <name type="scientific">Sphingomonas rubra</name>
    <dbReference type="NCBI Taxonomy" id="634430"/>
    <lineage>
        <taxon>Bacteria</taxon>
        <taxon>Pseudomonadati</taxon>
        <taxon>Pseudomonadota</taxon>
        <taxon>Alphaproteobacteria</taxon>
        <taxon>Sphingomonadales</taxon>
        <taxon>Sphingomonadaceae</taxon>
        <taxon>Sphingomonas</taxon>
    </lineage>
</organism>
<evidence type="ECO:0000313" key="3">
    <source>
        <dbReference type="Proteomes" id="UP000199586"/>
    </source>
</evidence>
<dbReference type="RefSeq" id="WP_093331428.1">
    <property type="nucleotide sequence ID" value="NZ_FOXP01000002.1"/>
</dbReference>
<protein>
    <recommendedName>
        <fullName evidence="4">Secreted protein</fullName>
    </recommendedName>
</protein>
<evidence type="ECO:0000256" key="1">
    <source>
        <dbReference type="SAM" id="SignalP"/>
    </source>
</evidence>
<accession>A0A1I5QT54</accession>
<sequence>MMIAVALLLQAVQSAAPAQPTTVKAAPPKMICRTVGTTGSRLGGKRVCASKADWDAREFNDRQTTERMSANTISDRGL</sequence>
<evidence type="ECO:0008006" key="4">
    <source>
        <dbReference type="Google" id="ProtNLM"/>
    </source>
</evidence>
<dbReference type="Proteomes" id="UP000199586">
    <property type="component" value="Unassembled WGS sequence"/>
</dbReference>
<dbReference type="AlphaFoldDB" id="A0A1I5QT54"/>
<dbReference type="OrthoDB" id="7452412at2"/>
<keyword evidence="1" id="KW-0732">Signal</keyword>
<reference evidence="2 3" key="1">
    <citation type="submission" date="2016-10" db="EMBL/GenBank/DDBJ databases">
        <authorList>
            <person name="de Groot N.N."/>
        </authorList>
    </citation>
    <scope>NUCLEOTIDE SEQUENCE [LARGE SCALE GENOMIC DNA]</scope>
    <source>
        <strain evidence="2 3">CGMCC 1.9113</strain>
    </source>
</reference>
<keyword evidence="3" id="KW-1185">Reference proteome</keyword>